<accession>A0AA88XTI4</accession>
<dbReference type="GO" id="GO:0005743">
    <property type="term" value="C:mitochondrial inner membrane"/>
    <property type="evidence" value="ECO:0007669"/>
    <property type="project" value="TreeGrafter"/>
</dbReference>
<proteinExistence type="inferred from homology"/>
<keyword evidence="4 9" id="KW-0812">Transmembrane</keyword>
<dbReference type="EMBL" id="VSWD01000011">
    <property type="protein sequence ID" value="KAK3087383.1"/>
    <property type="molecule type" value="Genomic_DNA"/>
</dbReference>
<evidence type="ECO:0000313" key="11">
    <source>
        <dbReference type="Proteomes" id="UP001186944"/>
    </source>
</evidence>
<keyword evidence="11" id="KW-1185">Reference proteome</keyword>
<comment type="caution">
    <text evidence="10">The sequence shown here is derived from an EMBL/GenBank/DDBJ whole genome shotgun (WGS) entry which is preliminary data.</text>
</comment>
<evidence type="ECO:0000256" key="5">
    <source>
        <dbReference type="ARBA" id="ARBA00022970"/>
    </source>
</evidence>
<dbReference type="PANTHER" id="PTHR11153:SF14">
    <property type="entry name" value="SIDEROFLEXIN-2"/>
    <property type="match status" value="1"/>
</dbReference>
<feature type="non-terminal residue" evidence="10">
    <location>
        <position position="1"/>
    </location>
</feature>
<dbReference type="GO" id="GO:0015075">
    <property type="term" value="F:monoatomic ion transmembrane transporter activity"/>
    <property type="evidence" value="ECO:0007669"/>
    <property type="project" value="InterPro"/>
</dbReference>
<comment type="similarity">
    <text evidence="2">Belongs to the sideroflexin family.</text>
</comment>
<dbReference type="Pfam" id="PF03820">
    <property type="entry name" value="SFXNs"/>
    <property type="match status" value="1"/>
</dbReference>
<comment type="subcellular location">
    <subcellularLocation>
        <location evidence="1">Mitochondrion membrane</location>
        <topology evidence="1">Multi-pass membrane protein</topology>
    </subcellularLocation>
</comment>
<evidence type="ECO:0000256" key="1">
    <source>
        <dbReference type="ARBA" id="ARBA00004225"/>
    </source>
</evidence>
<name>A0AA88XTI4_PINIB</name>
<evidence type="ECO:0000313" key="10">
    <source>
        <dbReference type="EMBL" id="KAK3087383.1"/>
    </source>
</evidence>
<dbReference type="GO" id="GO:0140300">
    <property type="term" value="P:serine import into mitochondrion"/>
    <property type="evidence" value="ECO:0007669"/>
    <property type="project" value="TreeGrafter"/>
</dbReference>
<evidence type="ECO:0000256" key="8">
    <source>
        <dbReference type="ARBA" id="ARBA00023136"/>
    </source>
</evidence>
<keyword evidence="5" id="KW-0029">Amino-acid transport</keyword>
<evidence type="ECO:0000256" key="6">
    <source>
        <dbReference type="ARBA" id="ARBA00022989"/>
    </source>
</evidence>
<evidence type="ECO:0008006" key="12">
    <source>
        <dbReference type="Google" id="ProtNLM"/>
    </source>
</evidence>
<dbReference type="InterPro" id="IPR004686">
    <property type="entry name" value="Mtc"/>
</dbReference>
<dbReference type="Proteomes" id="UP001186944">
    <property type="component" value="Unassembled WGS sequence"/>
</dbReference>
<feature type="transmembrane region" description="Helical" evidence="9">
    <location>
        <begin position="58"/>
        <end position="77"/>
    </location>
</feature>
<evidence type="ECO:0000256" key="4">
    <source>
        <dbReference type="ARBA" id="ARBA00022692"/>
    </source>
</evidence>
<organism evidence="10 11">
    <name type="scientific">Pinctada imbricata</name>
    <name type="common">Atlantic pearl-oyster</name>
    <name type="synonym">Pinctada martensii</name>
    <dbReference type="NCBI Taxonomy" id="66713"/>
    <lineage>
        <taxon>Eukaryota</taxon>
        <taxon>Metazoa</taxon>
        <taxon>Spiralia</taxon>
        <taxon>Lophotrochozoa</taxon>
        <taxon>Mollusca</taxon>
        <taxon>Bivalvia</taxon>
        <taxon>Autobranchia</taxon>
        <taxon>Pteriomorphia</taxon>
        <taxon>Pterioida</taxon>
        <taxon>Pterioidea</taxon>
        <taxon>Pteriidae</taxon>
        <taxon>Pinctada</taxon>
    </lineage>
</organism>
<protein>
    <recommendedName>
        <fullName evidence="12">Sideroflexin 2</fullName>
    </recommendedName>
</protein>
<evidence type="ECO:0000256" key="2">
    <source>
        <dbReference type="ARBA" id="ARBA00005974"/>
    </source>
</evidence>
<keyword evidence="7" id="KW-0496">Mitochondrion</keyword>
<evidence type="ECO:0000256" key="9">
    <source>
        <dbReference type="SAM" id="Phobius"/>
    </source>
</evidence>
<dbReference type="PANTHER" id="PTHR11153">
    <property type="entry name" value="SIDEROFLEXIN"/>
    <property type="match status" value="1"/>
</dbReference>
<evidence type="ECO:0000256" key="3">
    <source>
        <dbReference type="ARBA" id="ARBA00022448"/>
    </source>
</evidence>
<dbReference type="AlphaFoldDB" id="A0AA88XTI4"/>
<feature type="transmembrane region" description="Helical" evidence="9">
    <location>
        <begin position="97"/>
        <end position="117"/>
    </location>
</feature>
<sequence>ASPFLQRFVPLAAVCAANMVNIPLMRQSELLDGVIVSDENNIQVTQSKYAAIKGISQVVFSRIVMCTPSLVLLPLLMERLEKKPFMMRYGRFLNPPLQVLLSGLTLMVMVPLGCALFDQTCSISVDKLKVMDKDRYDEVKAKYGDNMPQTLYFNKGL</sequence>
<keyword evidence="6 9" id="KW-1133">Transmembrane helix</keyword>
<keyword evidence="3" id="KW-0813">Transport</keyword>
<reference evidence="10" key="1">
    <citation type="submission" date="2019-08" db="EMBL/GenBank/DDBJ databases">
        <title>The improved chromosome-level genome for the pearl oyster Pinctada fucata martensii using PacBio sequencing and Hi-C.</title>
        <authorList>
            <person name="Zheng Z."/>
        </authorList>
    </citation>
    <scope>NUCLEOTIDE SEQUENCE</scope>
    <source>
        <strain evidence="10">ZZ-2019</strain>
        <tissue evidence="10">Adductor muscle</tissue>
    </source>
</reference>
<evidence type="ECO:0000256" key="7">
    <source>
        <dbReference type="ARBA" id="ARBA00023128"/>
    </source>
</evidence>
<gene>
    <name evidence="10" type="ORF">FSP39_005218</name>
</gene>
<keyword evidence="8 9" id="KW-0472">Membrane</keyword>